<feature type="binding site" evidence="6">
    <location>
        <position position="85"/>
    </location>
    <ligand>
        <name>shikimate</name>
        <dbReference type="ChEBI" id="CHEBI:36208"/>
    </ligand>
</feature>
<feature type="domain" description="SDH C-terminal" evidence="9">
    <location>
        <begin position="232"/>
        <end position="262"/>
    </location>
</feature>
<dbReference type="RefSeq" id="WP_070365251.1">
    <property type="nucleotide sequence ID" value="NZ_CP016070.1"/>
</dbReference>
<feature type="binding site" evidence="6">
    <location>
        <begin position="147"/>
        <end position="152"/>
    </location>
    <ligand>
        <name>NADP(+)</name>
        <dbReference type="ChEBI" id="CHEBI:58349"/>
    </ligand>
</feature>
<dbReference type="Gene3D" id="3.40.50.720">
    <property type="entry name" value="NAD(P)-binding Rossmann-like Domain"/>
    <property type="match status" value="1"/>
</dbReference>
<dbReference type="GO" id="GO:0019632">
    <property type="term" value="P:shikimate metabolic process"/>
    <property type="evidence" value="ECO:0007669"/>
    <property type="project" value="InterPro"/>
</dbReference>
<evidence type="ECO:0000313" key="11">
    <source>
        <dbReference type="EMBL" id="APE95907.1"/>
    </source>
</evidence>
<dbReference type="InterPro" id="IPR036291">
    <property type="entry name" value="NAD(P)-bd_dom_sf"/>
</dbReference>
<feature type="binding site" evidence="6">
    <location>
        <position position="76"/>
    </location>
    <ligand>
        <name>NADP(+)</name>
        <dbReference type="ChEBI" id="CHEBI:58349"/>
    </ligand>
</feature>
<feature type="binding site" evidence="6">
    <location>
        <position position="209"/>
    </location>
    <ligand>
        <name>NADP(+)</name>
        <dbReference type="ChEBI" id="CHEBI:58349"/>
    </ligand>
</feature>
<dbReference type="Proteomes" id="UP000186165">
    <property type="component" value="Chromosome"/>
</dbReference>
<evidence type="ECO:0000256" key="2">
    <source>
        <dbReference type="ARBA" id="ARBA00022605"/>
    </source>
</evidence>
<dbReference type="GO" id="GO:0009073">
    <property type="term" value="P:aromatic amino acid family biosynthetic process"/>
    <property type="evidence" value="ECO:0007669"/>
    <property type="project" value="UniProtKB-KW"/>
</dbReference>
<evidence type="ECO:0000256" key="3">
    <source>
        <dbReference type="ARBA" id="ARBA00022857"/>
    </source>
</evidence>
<dbReference type="Pfam" id="PF01488">
    <property type="entry name" value="Shikimate_DH"/>
    <property type="match status" value="1"/>
</dbReference>
<dbReference type="AlphaFoldDB" id="A0A1D8S5D0"/>
<dbReference type="InterPro" id="IPR006151">
    <property type="entry name" value="Shikm_DH/Glu-tRNA_Rdtase"/>
</dbReference>
<accession>A0A1D8S5D0</accession>
<dbReference type="Pfam" id="PF18317">
    <property type="entry name" value="SDH_C"/>
    <property type="match status" value="1"/>
</dbReference>
<dbReference type="HAMAP" id="MF_00222">
    <property type="entry name" value="Shikimate_DH_AroE"/>
    <property type="match status" value="1"/>
</dbReference>
<feature type="active site" description="Proton acceptor" evidence="6">
    <location>
        <position position="65"/>
    </location>
</feature>
<evidence type="ECO:0000256" key="6">
    <source>
        <dbReference type="HAMAP-Rule" id="MF_00222"/>
    </source>
</evidence>
<evidence type="ECO:0000259" key="8">
    <source>
        <dbReference type="Pfam" id="PF08501"/>
    </source>
</evidence>
<feature type="domain" description="Shikimate dehydrogenase substrate binding N-terminal" evidence="8">
    <location>
        <begin position="6"/>
        <end position="87"/>
    </location>
</feature>
<dbReference type="SUPFAM" id="SSF53223">
    <property type="entry name" value="Aminoacid dehydrogenase-like, N-terminal domain"/>
    <property type="match status" value="1"/>
</dbReference>
<dbReference type="Proteomes" id="UP000185608">
    <property type="component" value="Chromosome"/>
</dbReference>
<dbReference type="OrthoDB" id="8744at2157"/>
<comment type="similarity">
    <text evidence="6">Belongs to the shikimate dehydrogenase family.</text>
</comment>
<comment type="subunit">
    <text evidence="6">Homodimer.</text>
</comment>
<comment type="pathway">
    <text evidence="6">Metabolic intermediate biosynthesis; chorismate biosynthesis; chorismate from D-erythrose 4-phosphate and phosphoenolpyruvate: step 4/7.</text>
</comment>
<reference evidence="13" key="2">
    <citation type="submission" date="2016-08" db="EMBL/GenBank/DDBJ databases">
        <title>Discovery of first anaerobic lithoheterotrophic haloarchae widely represented in hypersaline habitats.</title>
        <authorList>
            <person name="Sorokin D.Y."/>
            <person name="Kublanov I.V."/>
            <person name="Roman P."/>
            <person name="Sinninghe Damste J.S."/>
            <person name="Golyshin P.N."/>
            <person name="Rojo D."/>
            <person name="Ciordia S."/>
            <person name="Mena Md.C."/>
            <person name="Ferrer M."/>
            <person name="Smedile F."/>
            <person name="Messina E."/>
            <person name="La Cono V."/>
            <person name="Yakimov M.M."/>
        </authorList>
    </citation>
    <scope>NUCLEOTIDE SEQUENCE [LARGE SCALE GENOMIC DNA]</scope>
    <source>
        <strain evidence="13">HSR6</strain>
    </source>
</reference>
<dbReference type="SUPFAM" id="SSF51735">
    <property type="entry name" value="NAD(P)-binding Rossmann-fold domains"/>
    <property type="match status" value="1"/>
</dbReference>
<dbReference type="CDD" id="cd01065">
    <property type="entry name" value="NAD_bind_Shikimate_DH"/>
    <property type="match status" value="1"/>
</dbReference>
<dbReference type="InterPro" id="IPR022893">
    <property type="entry name" value="Shikimate_DH_fam"/>
</dbReference>
<feature type="binding site" evidence="6">
    <location>
        <position position="239"/>
    </location>
    <ligand>
        <name>shikimate</name>
        <dbReference type="ChEBI" id="CHEBI:36208"/>
    </ligand>
</feature>
<evidence type="ECO:0000313" key="10">
    <source>
        <dbReference type="EMBL" id="AOW80568.1"/>
    </source>
</evidence>
<protein>
    <recommendedName>
        <fullName evidence="1 6">Shikimate dehydrogenase (NADP(+))</fullName>
        <shortName evidence="6">SDH</shortName>
        <ecNumber evidence="1 6">1.1.1.25</ecNumber>
    </recommendedName>
</protein>
<dbReference type="PATRIC" id="fig|1855411.3.peg.1393"/>
<evidence type="ECO:0000256" key="4">
    <source>
        <dbReference type="ARBA" id="ARBA00023002"/>
    </source>
</evidence>
<evidence type="ECO:0000259" key="9">
    <source>
        <dbReference type="Pfam" id="PF18317"/>
    </source>
</evidence>
<feature type="binding site" evidence="6">
    <location>
        <position position="100"/>
    </location>
    <ligand>
        <name>shikimate</name>
        <dbReference type="ChEBI" id="CHEBI:36208"/>
    </ligand>
</feature>
<evidence type="ECO:0000256" key="1">
    <source>
        <dbReference type="ARBA" id="ARBA00012962"/>
    </source>
</evidence>
<gene>
    <name evidence="6 10" type="primary">aroE</name>
    <name evidence="11" type="ORF">HSR6_1464</name>
    <name evidence="10" type="ORF">HTSR_1392</name>
</gene>
<dbReference type="InterPro" id="IPR011342">
    <property type="entry name" value="Shikimate_DH"/>
</dbReference>
<dbReference type="InterPro" id="IPR041121">
    <property type="entry name" value="SDH_C"/>
</dbReference>
<feature type="domain" description="Quinate/shikimate 5-dehydrogenase/glutamyl-tRNA reductase" evidence="7">
    <location>
        <begin position="117"/>
        <end position="185"/>
    </location>
</feature>
<comment type="function">
    <text evidence="6">Involved in the biosynthesis of the chorismate, which leads to the biosynthesis of aromatic amino acids. Catalyzes the reversible NADPH linked reduction of 3-dehydroshikimate (DHSA) to yield shikimate (SA).</text>
</comment>
<organism evidence="10 12">
    <name type="scientific">Halodesulfurarchaeum formicicum</name>
    <dbReference type="NCBI Taxonomy" id="1873524"/>
    <lineage>
        <taxon>Archaea</taxon>
        <taxon>Methanobacteriati</taxon>
        <taxon>Methanobacteriota</taxon>
        <taxon>Stenosarchaea group</taxon>
        <taxon>Halobacteria</taxon>
        <taxon>Halobacteriales</taxon>
        <taxon>Halobacteriaceae</taxon>
        <taxon>Halodesulfurarchaeum</taxon>
    </lineage>
</organism>
<feature type="binding site" evidence="6">
    <location>
        <position position="211"/>
    </location>
    <ligand>
        <name>shikimate</name>
        <dbReference type="ChEBI" id="CHEBI:36208"/>
    </ligand>
</feature>
<feature type="binding site" evidence="6">
    <location>
        <begin position="14"/>
        <end position="16"/>
    </location>
    <ligand>
        <name>shikimate</name>
        <dbReference type="ChEBI" id="CHEBI:36208"/>
    </ligand>
</feature>
<dbReference type="InterPro" id="IPR013708">
    <property type="entry name" value="Shikimate_DH-bd_N"/>
</dbReference>
<reference evidence="10 12" key="1">
    <citation type="submission" date="2016-06" db="EMBL/GenBank/DDBJ databases">
        <title>Discovery of anaerobic lithoheterotrophic haloarchaeon capable of sulfur respiration by hydrogen and formate.</title>
        <authorList>
            <person name="Sorokin D.Y."/>
            <person name="Kublanov I.V."/>
            <person name="Roman P."/>
            <person name="Sinninghe Damste J.S."/>
            <person name="Golyshin P.N."/>
            <person name="Rojo D."/>
            <person name="Ciordia S."/>
            <person name="Mena Md.C."/>
            <person name="Ferrer M."/>
            <person name="Smedile F."/>
            <person name="Messina E."/>
            <person name="La Cono V."/>
            <person name="Yakimov M.M."/>
        </authorList>
    </citation>
    <scope>NUCLEOTIDE SEQUENCE [LARGE SCALE GENOMIC DNA]</scope>
    <source>
        <strain evidence="10 12">HTSR1</strain>
    </source>
</reference>
<feature type="binding site" evidence="6">
    <location>
        <position position="61"/>
    </location>
    <ligand>
        <name>shikimate</name>
        <dbReference type="ChEBI" id="CHEBI:36208"/>
    </ligand>
</feature>
<proteinExistence type="inferred from homology"/>
<keyword evidence="4 6" id="KW-0560">Oxidoreductase</keyword>
<evidence type="ECO:0000259" key="7">
    <source>
        <dbReference type="Pfam" id="PF01488"/>
    </source>
</evidence>
<evidence type="ECO:0000313" key="12">
    <source>
        <dbReference type="Proteomes" id="UP000185608"/>
    </source>
</evidence>
<dbReference type="GO" id="GO:0008652">
    <property type="term" value="P:amino acid biosynthetic process"/>
    <property type="evidence" value="ECO:0007669"/>
    <property type="project" value="UniProtKB-KW"/>
</dbReference>
<comment type="catalytic activity">
    <reaction evidence="6">
        <text>shikimate + NADP(+) = 3-dehydroshikimate + NADPH + H(+)</text>
        <dbReference type="Rhea" id="RHEA:17737"/>
        <dbReference type="ChEBI" id="CHEBI:15378"/>
        <dbReference type="ChEBI" id="CHEBI:16630"/>
        <dbReference type="ChEBI" id="CHEBI:36208"/>
        <dbReference type="ChEBI" id="CHEBI:57783"/>
        <dbReference type="ChEBI" id="CHEBI:58349"/>
        <dbReference type="EC" id="1.1.1.25"/>
    </reaction>
</comment>
<dbReference type="NCBIfam" id="TIGR00507">
    <property type="entry name" value="aroE"/>
    <property type="match status" value="1"/>
</dbReference>
<keyword evidence="2 6" id="KW-0028">Amino-acid biosynthesis</keyword>
<accession>A0A1J1ADQ1</accession>
<name>A0A1D8S5D0_9EURY</name>
<evidence type="ECO:0000256" key="5">
    <source>
        <dbReference type="ARBA" id="ARBA00023141"/>
    </source>
</evidence>
<dbReference type="GO" id="GO:0050661">
    <property type="term" value="F:NADP binding"/>
    <property type="evidence" value="ECO:0007669"/>
    <property type="project" value="InterPro"/>
</dbReference>
<dbReference type="GeneID" id="30417992"/>
<keyword evidence="3 6" id="KW-0521">NADP</keyword>
<feature type="binding site" evidence="6">
    <location>
        <position position="232"/>
    </location>
    <ligand>
        <name>NADP(+)</name>
        <dbReference type="ChEBI" id="CHEBI:58349"/>
    </ligand>
</feature>
<dbReference type="PANTHER" id="PTHR21089:SF1">
    <property type="entry name" value="BIFUNCTIONAL 3-DEHYDROQUINATE DEHYDRATASE_SHIKIMATE DEHYDROGENASE, CHLOROPLASTIC"/>
    <property type="match status" value="1"/>
</dbReference>
<dbReference type="GO" id="GO:0004764">
    <property type="term" value="F:shikimate 3-dehydrogenase (NADP+) activity"/>
    <property type="evidence" value="ECO:0007669"/>
    <property type="project" value="UniProtKB-UniRule"/>
</dbReference>
<dbReference type="PANTHER" id="PTHR21089">
    <property type="entry name" value="SHIKIMATE DEHYDROGENASE"/>
    <property type="match status" value="1"/>
</dbReference>
<dbReference type="EC" id="1.1.1.25" evidence="1 6"/>
<sequence length="268" mass="27728">MEVYGLVGNPVGHSVSPALHEAAYDALGLDARYVTLETDPNRLGAAIEGAAALGIDGLNVTIPFKEGVLELVEPDETAARIGAVNTIDFSGETPTGHNTDAAGARRALTHHDVDPGERTALLIGAGGAARAIGFMLVEAGATVHVANRTASRAESLAADLDATGHSLDAVPEIASDADLLINATSVGMESDRSPVSASIFRPEMAVMDAVYTPLETRFLRDAAAAGAQTIDGAWMLLYQGVAAFERWTGQNAPVEAMNQALRATLGAE</sequence>
<feature type="binding site" evidence="6">
    <location>
        <begin position="124"/>
        <end position="128"/>
    </location>
    <ligand>
        <name>NADP(+)</name>
        <dbReference type="ChEBI" id="CHEBI:58349"/>
    </ligand>
</feature>
<dbReference type="Gene3D" id="3.40.50.10860">
    <property type="entry name" value="Leucine Dehydrogenase, chain A, domain 1"/>
    <property type="match status" value="1"/>
</dbReference>
<dbReference type="NCBIfam" id="NF001319">
    <property type="entry name" value="PRK00258.3-3"/>
    <property type="match status" value="1"/>
</dbReference>
<dbReference type="GO" id="GO:0009423">
    <property type="term" value="P:chorismate biosynthetic process"/>
    <property type="evidence" value="ECO:0007669"/>
    <property type="project" value="UniProtKB-UniRule"/>
</dbReference>
<dbReference type="InterPro" id="IPR046346">
    <property type="entry name" value="Aminoacid_DH-like_N_sf"/>
</dbReference>
<reference evidence="11" key="3">
    <citation type="journal article" date="2017" name="ISME J.">
        <title>Discovery of anaerobic lithoheterotrophic haloarchaea, ubiquitous in hypersaline habitats.</title>
        <authorList>
            <person name="Sorokin D.Y."/>
            <person name="Messina E."/>
            <person name="Smedile F."/>
            <person name="Roman P."/>
            <person name="Damste J.S.S."/>
            <person name="Ciordia S."/>
            <person name="Mena M.C."/>
            <person name="Ferrer M."/>
            <person name="Golyshin P.N."/>
            <person name="Kublanov I.V."/>
            <person name="Samarov N.I."/>
            <person name="Toshchakov S.V."/>
            <person name="La Cono V."/>
            <person name="Yakimov M.M."/>
        </authorList>
    </citation>
    <scope>NUCLEOTIDE SEQUENCE</scope>
    <source>
        <strain evidence="11">HSR6</strain>
    </source>
</reference>
<dbReference type="Pfam" id="PF08501">
    <property type="entry name" value="Shikimate_dh_N"/>
    <property type="match status" value="1"/>
</dbReference>
<evidence type="ECO:0000313" key="13">
    <source>
        <dbReference type="Proteomes" id="UP000186165"/>
    </source>
</evidence>
<keyword evidence="13" id="KW-1185">Reference proteome</keyword>
<dbReference type="EMBL" id="CP016070">
    <property type="protein sequence ID" value="AOW80568.1"/>
    <property type="molecule type" value="Genomic_DNA"/>
</dbReference>
<dbReference type="KEGG" id="halh:HTSR_1392"/>
<dbReference type="EMBL" id="CP016804">
    <property type="protein sequence ID" value="APE95907.1"/>
    <property type="molecule type" value="Genomic_DNA"/>
</dbReference>
<keyword evidence="5 6" id="KW-0057">Aromatic amino acid biosynthesis</keyword>
<dbReference type="UniPathway" id="UPA00053">
    <property type="reaction ID" value="UER00087"/>
</dbReference>
<dbReference type="STRING" id="1873524.HSR6_1464"/>
<dbReference type="KEGG" id="hhsr:HSR6_1464"/>